<proteinExistence type="predicted"/>
<evidence type="ECO:0008006" key="2">
    <source>
        <dbReference type="Google" id="ProtNLM"/>
    </source>
</evidence>
<reference evidence="1" key="1">
    <citation type="journal article" date="2020" name="mSystems">
        <title>Genome- and Community-Level Interaction Insights into Carbon Utilization and Element Cycling Functions of Hydrothermarchaeota in Hydrothermal Sediment.</title>
        <authorList>
            <person name="Zhou Z."/>
            <person name="Liu Y."/>
            <person name="Xu W."/>
            <person name="Pan J."/>
            <person name="Luo Z.H."/>
            <person name="Li M."/>
        </authorList>
    </citation>
    <scope>NUCLEOTIDE SEQUENCE [LARGE SCALE GENOMIC DNA]</scope>
    <source>
        <strain evidence="1">SpSt-69</strain>
    </source>
</reference>
<dbReference type="EMBL" id="DTDJ01000046">
    <property type="protein sequence ID" value="HGL18075.1"/>
    <property type="molecule type" value="Genomic_DNA"/>
</dbReference>
<name>A0A7V3ZYQ5_UNCW3</name>
<dbReference type="AlphaFoldDB" id="A0A7V3ZYQ5"/>
<gene>
    <name evidence="1" type="ORF">ENU66_07095</name>
</gene>
<organism evidence="1">
    <name type="scientific">candidate division WOR-3 bacterium</name>
    <dbReference type="NCBI Taxonomy" id="2052148"/>
    <lineage>
        <taxon>Bacteria</taxon>
        <taxon>Bacteria division WOR-3</taxon>
    </lineage>
</organism>
<dbReference type="InterPro" id="IPR036322">
    <property type="entry name" value="WD40_repeat_dom_sf"/>
</dbReference>
<comment type="caution">
    <text evidence="1">The sequence shown here is derived from an EMBL/GenBank/DDBJ whole genome shotgun (WGS) entry which is preliminary data.</text>
</comment>
<sequence length="357" mass="40691">MKLYKILFAFTFVSISSLFAKGPPIAWGYIYRYIDGQLVPVSDAKPLILEGNPPCASINQPYDFEGDVLFSPPNLNFNANKENFVNFYPLYNWSDSGFSVFDVKFLSINNRNFIALTGHYTNLQQFRFKIIDYSPETQNLSLKLDLNLPWTTRIFADPPFVYVGMREFGIKVVNFSNPESPETLTISGIRAHDICGDEDYIYVASGTGLTVINKSNFSVAYTWNDSGDRNYTIAYNPATQKVYLSHRYSMVRIFDASDPTNLIVLDSINVPGDYFDVGVWNHDTLFVIRTPLRGFSLFKEDVTSCGSYEHDYGMVFPYAGIARSPFLYVCWEIEGIHKYLYSAGEFQLTGYFQPDTT</sequence>
<dbReference type="SUPFAM" id="SSF50978">
    <property type="entry name" value="WD40 repeat-like"/>
    <property type="match status" value="1"/>
</dbReference>
<evidence type="ECO:0000313" key="1">
    <source>
        <dbReference type="EMBL" id="HGL18075.1"/>
    </source>
</evidence>
<protein>
    <recommendedName>
        <fullName evidence="2">YncE family protein</fullName>
    </recommendedName>
</protein>
<accession>A0A7V3ZYQ5</accession>